<proteinExistence type="predicted"/>
<organism evidence="3 4">
    <name type="scientific">Ganoderma sinense ZZ0214-1</name>
    <dbReference type="NCBI Taxonomy" id="1077348"/>
    <lineage>
        <taxon>Eukaryota</taxon>
        <taxon>Fungi</taxon>
        <taxon>Dikarya</taxon>
        <taxon>Basidiomycota</taxon>
        <taxon>Agaricomycotina</taxon>
        <taxon>Agaricomycetes</taxon>
        <taxon>Polyporales</taxon>
        <taxon>Polyporaceae</taxon>
        <taxon>Ganoderma</taxon>
    </lineage>
</organism>
<feature type="transmembrane region" description="Helical" evidence="1">
    <location>
        <begin position="108"/>
        <end position="133"/>
    </location>
</feature>
<dbReference type="Pfam" id="PF24853">
    <property type="entry name" value="DUF7727"/>
    <property type="match status" value="1"/>
</dbReference>
<evidence type="ECO:0000313" key="4">
    <source>
        <dbReference type="Proteomes" id="UP000230002"/>
    </source>
</evidence>
<accession>A0A2G8S7I5</accession>
<sequence length="206" mass="22942">MFPERPADVFLPRSRPQDALWSAYFGLFYRKYFFDFLNGIVRAPGGIHRIMVNACWLSGAARKNSASRRVPGPLRAWESRAFRPVVVAILTERGSAPSTSRPAASDSVFIAIIVKAPIVQILNMVVSLVYITLDYPAPFLKNTVLHRSFPIRIVLLCLQTFLSILYYQGTNAAIYSFIAALCYVRAQLKGEVMPEAKGNKGRGGRA</sequence>
<name>A0A2G8S7I5_9APHY</name>
<keyword evidence="1" id="KW-1133">Transmembrane helix</keyword>
<dbReference type="InterPro" id="IPR056144">
    <property type="entry name" value="DUF7727"/>
</dbReference>
<dbReference type="EMBL" id="AYKW01000019">
    <property type="protein sequence ID" value="PIL29721.1"/>
    <property type="molecule type" value="Genomic_DNA"/>
</dbReference>
<comment type="caution">
    <text evidence="3">The sequence shown here is derived from an EMBL/GenBank/DDBJ whole genome shotgun (WGS) entry which is preliminary data.</text>
</comment>
<keyword evidence="1" id="KW-0812">Transmembrane</keyword>
<dbReference type="PANTHER" id="PTHR40629:SF1">
    <property type="entry name" value="PRO41 PROTEIN"/>
    <property type="match status" value="1"/>
</dbReference>
<dbReference type="OrthoDB" id="2110422at2759"/>
<feature type="transmembrane region" description="Helical" evidence="1">
    <location>
        <begin position="153"/>
        <end position="184"/>
    </location>
</feature>
<dbReference type="PANTHER" id="PTHR40629">
    <property type="entry name" value="PRO41 PROTEIN"/>
    <property type="match status" value="1"/>
</dbReference>
<gene>
    <name evidence="3" type="ORF">GSI_08159</name>
</gene>
<evidence type="ECO:0000259" key="2">
    <source>
        <dbReference type="Pfam" id="PF24853"/>
    </source>
</evidence>
<feature type="domain" description="DUF7727" evidence="2">
    <location>
        <begin position="81"/>
        <end position="191"/>
    </location>
</feature>
<protein>
    <recommendedName>
        <fullName evidence="2">DUF7727 domain-containing protein</fullName>
    </recommendedName>
</protein>
<dbReference type="AlphaFoldDB" id="A0A2G8S7I5"/>
<dbReference type="Proteomes" id="UP000230002">
    <property type="component" value="Unassembled WGS sequence"/>
</dbReference>
<evidence type="ECO:0000256" key="1">
    <source>
        <dbReference type="SAM" id="Phobius"/>
    </source>
</evidence>
<keyword evidence="4" id="KW-1185">Reference proteome</keyword>
<reference evidence="3 4" key="1">
    <citation type="journal article" date="2015" name="Sci. Rep.">
        <title>Chromosome-level genome map provides insights into diverse defense mechanisms in the medicinal fungus Ganoderma sinense.</title>
        <authorList>
            <person name="Zhu Y."/>
            <person name="Xu J."/>
            <person name="Sun C."/>
            <person name="Zhou S."/>
            <person name="Xu H."/>
            <person name="Nelson D.R."/>
            <person name="Qian J."/>
            <person name="Song J."/>
            <person name="Luo H."/>
            <person name="Xiang L."/>
            <person name="Li Y."/>
            <person name="Xu Z."/>
            <person name="Ji A."/>
            <person name="Wang L."/>
            <person name="Lu S."/>
            <person name="Hayward A."/>
            <person name="Sun W."/>
            <person name="Li X."/>
            <person name="Schwartz D.C."/>
            <person name="Wang Y."/>
            <person name="Chen S."/>
        </authorList>
    </citation>
    <scope>NUCLEOTIDE SEQUENCE [LARGE SCALE GENOMIC DNA]</scope>
    <source>
        <strain evidence="3 4">ZZ0214-1</strain>
    </source>
</reference>
<keyword evidence="1" id="KW-0472">Membrane</keyword>
<evidence type="ECO:0000313" key="3">
    <source>
        <dbReference type="EMBL" id="PIL29721.1"/>
    </source>
</evidence>